<reference evidence="7" key="1">
    <citation type="submission" date="2022-11" db="UniProtKB">
        <authorList>
            <consortium name="WormBaseParasite"/>
        </authorList>
    </citation>
    <scope>IDENTIFICATION</scope>
</reference>
<dbReference type="Pfam" id="PF07245">
    <property type="entry name" value="Phlebovirus_G2"/>
    <property type="match status" value="1"/>
</dbReference>
<keyword evidence="1" id="KW-0175">Coiled coil</keyword>
<dbReference type="PANTHER" id="PTHR47331:SF5">
    <property type="entry name" value="RIBONUCLEASE H"/>
    <property type="match status" value="1"/>
</dbReference>
<feature type="compositionally biased region" description="Basic and acidic residues" evidence="2">
    <location>
        <begin position="1547"/>
        <end position="1566"/>
    </location>
</feature>
<evidence type="ECO:0000256" key="3">
    <source>
        <dbReference type="SAM" id="Phobius"/>
    </source>
</evidence>
<dbReference type="InterPro" id="IPR012337">
    <property type="entry name" value="RNaseH-like_sf"/>
</dbReference>
<dbReference type="Pfam" id="PF03564">
    <property type="entry name" value="DUF1759"/>
    <property type="match status" value="1"/>
</dbReference>
<evidence type="ECO:0000313" key="6">
    <source>
        <dbReference type="Proteomes" id="UP000887560"/>
    </source>
</evidence>
<evidence type="ECO:0000259" key="4">
    <source>
        <dbReference type="Pfam" id="PF07245"/>
    </source>
</evidence>
<organism evidence="6 7">
    <name type="scientific">Meloidogyne floridensis</name>
    <dbReference type="NCBI Taxonomy" id="298350"/>
    <lineage>
        <taxon>Eukaryota</taxon>
        <taxon>Metazoa</taxon>
        <taxon>Ecdysozoa</taxon>
        <taxon>Nematoda</taxon>
        <taxon>Chromadorea</taxon>
        <taxon>Rhabditida</taxon>
        <taxon>Tylenchina</taxon>
        <taxon>Tylenchomorpha</taxon>
        <taxon>Tylenchoidea</taxon>
        <taxon>Meloidogynidae</taxon>
        <taxon>Meloidogyninae</taxon>
        <taxon>Meloidogyne</taxon>
    </lineage>
</organism>
<evidence type="ECO:0000256" key="1">
    <source>
        <dbReference type="SAM" id="Coils"/>
    </source>
</evidence>
<feature type="domain" description="DUF5641" evidence="5">
    <location>
        <begin position="1350"/>
        <end position="1446"/>
    </location>
</feature>
<feature type="compositionally biased region" description="Polar residues" evidence="2">
    <location>
        <begin position="34"/>
        <end position="58"/>
    </location>
</feature>
<dbReference type="InterPro" id="IPR009878">
    <property type="entry name" value="Phlebovirus_G2_fusion"/>
</dbReference>
<dbReference type="GO" id="GO:0003676">
    <property type="term" value="F:nucleic acid binding"/>
    <property type="evidence" value="ECO:0007669"/>
    <property type="project" value="InterPro"/>
</dbReference>
<keyword evidence="3" id="KW-1133">Transmembrane helix</keyword>
<dbReference type="InterPro" id="IPR005312">
    <property type="entry name" value="DUF1759"/>
</dbReference>
<dbReference type="WBParaSite" id="scf7180000424630.g13635">
    <property type="protein sequence ID" value="scf7180000424630.g13635"/>
    <property type="gene ID" value="scf7180000424630.g13635"/>
</dbReference>
<feature type="domain" description="Phlebovirus glycoprotein G2 fusion" evidence="4">
    <location>
        <begin position="2126"/>
        <end position="2436"/>
    </location>
</feature>
<evidence type="ECO:0000259" key="5">
    <source>
        <dbReference type="Pfam" id="PF18701"/>
    </source>
</evidence>
<proteinExistence type="predicted"/>
<keyword evidence="6" id="KW-1185">Reference proteome</keyword>
<dbReference type="Gene3D" id="3.30.420.10">
    <property type="entry name" value="Ribonuclease H-like superfamily/Ribonuclease H"/>
    <property type="match status" value="1"/>
</dbReference>
<dbReference type="InterPro" id="IPR036397">
    <property type="entry name" value="RNaseH_sf"/>
</dbReference>
<feature type="coiled-coil region" evidence="1">
    <location>
        <begin position="1574"/>
        <end position="1668"/>
    </location>
</feature>
<feature type="region of interest" description="Disordered" evidence="2">
    <location>
        <begin position="34"/>
        <end position="65"/>
    </location>
</feature>
<dbReference type="Pfam" id="PF05380">
    <property type="entry name" value="Peptidase_A17"/>
    <property type="match status" value="1"/>
</dbReference>
<keyword evidence="3" id="KW-0472">Membrane</keyword>
<dbReference type="Proteomes" id="UP000887560">
    <property type="component" value="Unplaced"/>
</dbReference>
<evidence type="ECO:0000256" key="2">
    <source>
        <dbReference type="SAM" id="MobiDB-lite"/>
    </source>
</evidence>
<dbReference type="InterPro" id="IPR008042">
    <property type="entry name" value="Retrotrans_Pao"/>
</dbReference>
<dbReference type="PANTHER" id="PTHR47331">
    <property type="entry name" value="PHD-TYPE DOMAIN-CONTAINING PROTEIN"/>
    <property type="match status" value="1"/>
</dbReference>
<accession>A0A915PF36</accession>
<sequence>LENIQEKLDKVTICSSRPPNENLNLERKIENKFRQQSAQQRNFFTKNYRNQGTSQSRQKPQKESAPVIVKVVNSNSDQASGGYQQPPVFHNPYNPFPYFNQRPPYFPPTIYSAPSFYPTFGTTPFRPTFQRPPVQQVHQRQQVRPRRQFIRRGYGGQINKKDLDYANFIKYLDIEARENENEQYREFALGPNGFLTILDEARDVLDILDENYDTLNRVEGPRERNRATLNETILQTPNTIRLPEIRLPSFSGKLEEYRPFMEEFKCAVDEQAISDKRKLQYLFGALNGEPKEMARQYPLEGQNYKIVLELLEKNFGDKSNIKSALHANLRRIPRASKYVPEIRQTLRKIEAIINQLNNLGEYTNNEQLILEIESKLPKWLLTEIYKKKRNNIDWSVKKMLEFLDNSLKLEEDVFRAHKNFEQEKTDNLPNFRQNLKYNNFQYKNNGRNFQTNYNNKRNNFGNKGTGMFSITEKKILHTCRFCEENHWENNCSKYLSPEKRLERAKELKLCFKCLKNNHRSEKCLKLNLCFHCKGSHNTAFCRTKPHTENPLKRKNEVKEIKEKRIGIKNTSQNNKNSNICLEIQDDNLNDSNDILINYLTKNSQNSIFPTFLQVTQAKIVNPKIPILMQNAYVFLDSGAEICLIKTSLAEKLKLEPIAINNFKATGVFGQSMVRRMPIYDFEIKCINNESIKVRARGVDESFVEKLKTIFVEKIGLDKLNENRIPYEFVEEVTPEILIGTNVYNKIMGYERLQNGFSVIQTKLGKVLSGRGVISLNLNESKIFSMENVEKFWELESFGITDNPLNEDDKNALELFKKSVTRTPEGRYEIEFPFKEKKINISSNFAPCIKRLQSSWAKGNKEGVLEKMKESFLEQAKNNQIENCERNDSNLCHYIPWHYVYHPQKKKMRIVFAANYKALENNTKILGVGWDVKMDALIVEMKKIKTPERWTKRSILKEIAKLFDPMGVLLPANLCRKLLLQKLWVDKEKTWDDEISIEHIKEIEKIKEDYGTFKFRRQLLKERGPNELHIFVDASQNAFAAVAYIRVEYDLNKTFSSIVMAKGRLAPLKSRLTIPKMELMAAIAGKRLSDFIQKESDIELEKIFIWSDSKVVLNWILISDKEKQPRFIKRRIEEINQNKNLVWKYVPTELNIADVATRGLTCNELTEKKSWWQGPTFLRKNKNEWPKAIEFEKIASPKETKIEFIMNVTTEKIMNLDARSEWNKTITIGTLICKFLKKIIKNINLKTQFFIALKNTKTNVGLRKFGEILILKEAQNQNKPTEKEIFELYMRRNEFGIWVCPGRVESSGIPTPVYVSYDSPISEKICLEYHKHFETDNFEENVSQKIEIINNWKETNRIVNTFWEKFEKEYLNDIKERTNRHAQKRFRKNYSPKVGELVLIQNSNLPKHFWSLGKIQYLIKSRDGLYRSAKVLCKNKIITRAIALLYPLELAIEDEEKNKELEINKSIDSHPKGKTHPMALRERKRINYNETDDADINLLIDNENNIMESAKICMYFEDEPIMWRPCKFCGGPHMDYDCDFQTGSSHDWQPREKSFDKKFKRQDKQPRDKSYDYKYKILEDENKVLKREIKINKDEISKLKIDNKANENLINNNKLEISYLQNELKETKLILNNVNEKITELEKNYSEEIQTLKIQNERLNNDFKRIRADFYSKNILDEDVTKKGQKFVKNKSIGNNKNKNKGAAILKPNTLSAPITLTILIFFSLCLNLAASPCKSHEETKRIQIDDECIVNGFSIHKRAGGTFCWKRNECGKGNCNPACVCPDWAIECSFYKGLEIKRSTANDPDVKNIIEHNRPKICSFEYKENCKNFSEIRKFKQIELYDGTKHLVNELKIEMKENLNDEFICFGVGETTGSPLYCSKHACSENGKKFCFYSKNEVAYFVSNHGKVVIKAWGEISKRVYDFKNENEKGCKECELECAKEGILIKINKEINGIEICLKKCIYIPFPDTTQEITLPKEDLINGFEATIKFFNNGQNIKEKGIKCQPLNMCGLIKCSLCIEQLTNPKCNPELAMILVALAVYLFSNIIYFVGKITIALISVIIWILKRKWSLIRCLIKCCKKTKTENKEKIEKIKILKNNRKNRLPMKVTIAIIIFVSSLQRAECLTTITADEEKCILDKTGVRKCLFEKTLEISFNPTDQEIDIKLQDYQDNFVGSMKFILHRLKASCVKTIKYFSRSYDIQVISGWRCAHTGSCSNQKCSSIKMNDTIIELNMENQKFPGITRCMETEGGWANGCFYVDPACLFYRFSAVPTNDHKILEIFRCPKWDLELDVKIIIETQNDKQEKLISLKPGFTTEWNDLRITATSMTVAPLPILNQLFVSDENRVAILETESEDKLRSFKCSSRAAAIKFNECKLDPLSCDCNSADHNVACLCYELLETRQLFKRDLTLPFEHNGILLDVDHGTIKVSPDFSAAQIQTQIKGLTLKTEILAN</sequence>
<feature type="region of interest" description="Disordered" evidence="2">
    <location>
        <begin position="1542"/>
        <end position="1566"/>
    </location>
</feature>
<evidence type="ECO:0000313" key="7">
    <source>
        <dbReference type="WBParaSite" id="scf7180000424630.g13635"/>
    </source>
</evidence>
<keyword evidence="3" id="KW-0812">Transmembrane</keyword>
<dbReference type="Pfam" id="PF18701">
    <property type="entry name" value="DUF5641"/>
    <property type="match status" value="1"/>
</dbReference>
<name>A0A915PF36_9BILA</name>
<protein>
    <submittedName>
        <fullName evidence="7">DUF5641 domain-containing protein</fullName>
    </submittedName>
</protein>
<dbReference type="SUPFAM" id="SSF53098">
    <property type="entry name" value="Ribonuclease H-like"/>
    <property type="match status" value="1"/>
</dbReference>
<feature type="transmembrane region" description="Helical" evidence="3">
    <location>
        <begin position="2032"/>
        <end position="2065"/>
    </location>
</feature>
<dbReference type="InterPro" id="IPR040676">
    <property type="entry name" value="DUF5641"/>
</dbReference>